<dbReference type="Gene3D" id="3.40.30.10">
    <property type="entry name" value="Glutaredoxin"/>
    <property type="match status" value="1"/>
</dbReference>
<organism evidence="2 3">
    <name type="scientific">Stutzerimonas xanthomarina DSM 18231</name>
    <dbReference type="NCBI Taxonomy" id="1403346"/>
    <lineage>
        <taxon>Bacteria</taxon>
        <taxon>Pseudomonadati</taxon>
        <taxon>Pseudomonadota</taxon>
        <taxon>Gammaproteobacteria</taxon>
        <taxon>Pseudomonadales</taxon>
        <taxon>Pseudomonadaceae</taxon>
        <taxon>Stutzerimonas</taxon>
    </lineage>
</organism>
<keyword evidence="2" id="KW-0808">Transferase</keyword>
<dbReference type="InterPro" id="IPR004045">
    <property type="entry name" value="Glutathione_S-Trfase_N"/>
</dbReference>
<dbReference type="InterPro" id="IPR036249">
    <property type="entry name" value="Thioredoxin-like_sf"/>
</dbReference>
<dbReference type="PANTHER" id="PTHR42673">
    <property type="entry name" value="MALEYLACETOACETATE ISOMERASE"/>
    <property type="match status" value="1"/>
</dbReference>
<dbReference type="SUPFAM" id="SSF47616">
    <property type="entry name" value="GST C-terminal domain-like"/>
    <property type="match status" value="1"/>
</dbReference>
<feature type="domain" description="GST N-terminal" evidence="1">
    <location>
        <begin position="1"/>
        <end position="82"/>
    </location>
</feature>
<dbReference type="InterPro" id="IPR036282">
    <property type="entry name" value="Glutathione-S-Trfase_C_sf"/>
</dbReference>
<dbReference type="PANTHER" id="PTHR42673:SF4">
    <property type="entry name" value="MALEYLACETOACETATE ISOMERASE"/>
    <property type="match status" value="1"/>
</dbReference>
<dbReference type="CDD" id="cd03205">
    <property type="entry name" value="GST_C_6"/>
    <property type="match status" value="1"/>
</dbReference>
<dbReference type="GO" id="GO:0006559">
    <property type="term" value="P:L-phenylalanine catabolic process"/>
    <property type="evidence" value="ECO:0007669"/>
    <property type="project" value="TreeGrafter"/>
</dbReference>
<name>A0A1M5MGQ9_9GAMM</name>
<protein>
    <submittedName>
        <fullName evidence="2">Glutathione S-transferase</fullName>
    </submittedName>
</protein>
<dbReference type="Proteomes" id="UP000184000">
    <property type="component" value="Unassembled WGS sequence"/>
</dbReference>
<dbReference type="Pfam" id="PF13409">
    <property type="entry name" value="GST_N_2"/>
    <property type="match status" value="1"/>
</dbReference>
<dbReference type="GeneID" id="98638323"/>
<dbReference type="RefSeq" id="WP_073299705.1">
    <property type="nucleotide sequence ID" value="NZ_FQXA01000002.1"/>
</dbReference>
<gene>
    <name evidence="2" type="ORF">SAMN02744645_1287</name>
</gene>
<dbReference type="GO" id="GO:0006749">
    <property type="term" value="P:glutathione metabolic process"/>
    <property type="evidence" value="ECO:0007669"/>
    <property type="project" value="TreeGrafter"/>
</dbReference>
<dbReference type="Pfam" id="PF13410">
    <property type="entry name" value="GST_C_2"/>
    <property type="match status" value="1"/>
</dbReference>
<sequence>MQLIYAPTSPFSRKVRVLASETGMLHRLQLIETAVLPVTLNERVNTLNPLGKIPVLMLDGGEVLYDSRVICEYLDSLHDRPKLFPVEPTRRWKTLRLAALADGVMEAAVITRYERAARPVERQWDDWIDGQLGKVRRALRALNDDSEALRGPLDIAQIGIACALGYLDFRFPELNWRNELPALVTFQEALLQRESMQLSEPV</sequence>
<dbReference type="Gene3D" id="1.20.1050.10">
    <property type="match status" value="1"/>
</dbReference>
<evidence type="ECO:0000259" key="1">
    <source>
        <dbReference type="PROSITE" id="PS50404"/>
    </source>
</evidence>
<dbReference type="CDD" id="cd03049">
    <property type="entry name" value="GST_N_3"/>
    <property type="match status" value="1"/>
</dbReference>
<dbReference type="EMBL" id="FQXA01000002">
    <property type="protein sequence ID" value="SHG76584.1"/>
    <property type="molecule type" value="Genomic_DNA"/>
</dbReference>
<dbReference type="SUPFAM" id="SSF52833">
    <property type="entry name" value="Thioredoxin-like"/>
    <property type="match status" value="1"/>
</dbReference>
<evidence type="ECO:0000313" key="3">
    <source>
        <dbReference type="Proteomes" id="UP000184000"/>
    </source>
</evidence>
<dbReference type="PROSITE" id="PS50404">
    <property type="entry name" value="GST_NTER"/>
    <property type="match status" value="1"/>
</dbReference>
<proteinExistence type="predicted"/>
<dbReference type="AlphaFoldDB" id="A0A1M5MGQ9"/>
<accession>A0A1M5MGQ9</accession>
<evidence type="ECO:0000313" key="2">
    <source>
        <dbReference type="EMBL" id="SHG76584.1"/>
    </source>
</evidence>
<dbReference type="GO" id="GO:0004364">
    <property type="term" value="F:glutathione transferase activity"/>
    <property type="evidence" value="ECO:0007669"/>
    <property type="project" value="TreeGrafter"/>
</dbReference>
<reference evidence="2 3" key="1">
    <citation type="submission" date="2016-11" db="EMBL/GenBank/DDBJ databases">
        <authorList>
            <person name="Jaros S."/>
            <person name="Januszkiewicz K."/>
            <person name="Wedrychowicz H."/>
        </authorList>
    </citation>
    <scope>NUCLEOTIDE SEQUENCE [LARGE SCALE GENOMIC DNA]</scope>
    <source>
        <strain evidence="2 3">DSM 18231</strain>
    </source>
</reference>
<dbReference type="GO" id="GO:0016034">
    <property type="term" value="F:maleylacetoacetate isomerase activity"/>
    <property type="evidence" value="ECO:0007669"/>
    <property type="project" value="TreeGrafter"/>
</dbReference>